<dbReference type="Pfam" id="PF04977">
    <property type="entry name" value="DivIC"/>
    <property type="match status" value="1"/>
</dbReference>
<dbReference type="Proteomes" id="UP000622405">
    <property type="component" value="Unassembled WGS sequence"/>
</dbReference>
<name>A0ABR6YZH9_9FIRM</name>
<dbReference type="InterPro" id="IPR007060">
    <property type="entry name" value="FtsL/DivIC"/>
</dbReference>
<accession>A0ABR6YZH9</accession>
<proteinExistence type="predicted"/>
<evidence type="ECO:0000313" key="2">
    <source>
        <dbReference type="Proteomes" id="UP000622405"/>
    </source>
</evidence>
<keyword evidence="2" id="KW-1185">Reference proteome</keyword>
<evidence type="ECO:0008006" key="3">
    <source>
        <dbReference type="Google" id="ProtNLM"/>
    </source>
</evidence>
<sequence>MNEKTKSLIRRRMIIALAIVVTVLFTAYIYLANAIKIYELDQQKIQIAQEIENEKIRSNQLDEQVKQMGSKNYVENFARKYLGLYYPDETIVIVETQENAAESDGQTVEQ</sequence>
<dbReference type="RefSeq" id="WP_026394670.1">
    <property type="nucleotide sequence ID" value="NZ_WJBE01000013.1"/>
</dbReference>
<protein>
    <recommendedName>
        <fullName evidence="3">Septum formation initiator</fullName>
    </recommendedName>
</protein>
<gene>
    <name evidence="1" type="ORF">GH811_13220</name>
</gene>
<reference evidence="1 2" key="1">
    <citation type="journal article" date="2020" name="mSystems">
        <title>Defining Genomic and Predicted Metabolic Features of the Acetobacterium Genus.</title>
        <authorList>
            <person name="Ross D.E."/>
            <person name="Marshall C.W."/>
            <person name="Gulliver D."/>
            <person name="May H.D."/>
            <person name="Norman R.S."/>
        </authorList>
    </citation>
    <scope>NUCLEOTIDE SEQUENCE [LARGE SCALE GENOMIC DNA]</scope>
    <source>
        <strain evidence="1 2">DSM 4132</strain>
    </source>
</reference>
<dbReference type="EMBL" id="WJBE01000013">
    <property type="protein sequence ID" value="MBC3900580.1"/>
    <property type="molecule type" value="Genomic_DNA"/>
</dbReference>
<comment type="caution">
    <text evidence="1">The sequence shown here is derived from an EMBL/GenBank/DDBJ whole genome shotgun (WGS) entry which is preliminary data.</text>
</comment>
<evidence type="ECO:0000313" key="1">
    <source>
        <dbReference type="EMBL" id="MBC3900580.1"/>
    </source>
</evidence>
<organism evidence="1 2">
    <name type="scientific">Acetobacterium malicum</name>
    <dbReference type="NCBI Taxonomy" id="52692"/>
    <lineage>
        <taxon>Bacteria</taxon>
        <taxon>Bacillati</taxon>
        <taxon>Bacillota</taxon>
        <taxon>Clostridia</taxon>
        <taxon>Eubacteriales</taxon>
        <taxon>Eubacteriaceae</taxon>
        <taxon>Acetobacterium</taxon>
    </lineage>
</organism>